<evidence type="ECO:0000256" key="3">
    <source>
        <dbReference type="ARBA" id="ARBA00022475"/>
    </source>
</evidence>
<dbReference type="PROSITE" id="PS50893">
    <property type="entry name" value="ABC_TRANSPORTER_2"/>
    <property type="match status" value="1"/>
</dbReference>
<evidence type="ECO:0000313" key="14">
    <source>
        <dbReference type="Proteomes" id="UP000010716"/>
    </source>
</evidence>
<dbReference type="InterPro" id="IPR003439">
    <property type="entry name" value="ABC_transporter-like_ATP-bd"/>
</dbReference>
<dbReference type="InterPro" id="IPR036640">
    <property type="entry name" value="ABC1_TM_sf"/>
</dbReference>
<dbReference type="InterPro" id="IPR014216">
    <property type="entry name" value="ABC_transptr_CydD"/>
</dbReference>
<keyword evidence="15" id="KW-1185">Reference proteome</keyword>
<dbReference type="CDD" id="cd03228">
    <property type="entry name" value="ABCC_MRP_Like"/>
    <property type="match status" value="1"/>
</dbReference>
<dbReference type="Pfam" id="PF00005">
    <property type="entry name" value="ABC_tran"/>
    <property type="match status" value="1"/>
</dbReference>
<evidence type="ECO:0000259" key="11">
    <source>
        <dbReference type="PROSITE" id="PS50929"/>
    </source>
</evidence>
<comment type="subcellular location">
    <subcellularLocation>
        <location evidence="1">Cell membrane</location>
        <topology evidence="1">Multi-pass membrane protein</topology>
    </subcellularLocation>
</comment>
<dbReference type="Proteomes" id="UP000825179">
    <property type="component" value="Chromosome"/>
</dbReference>
<dbReference type="GO" id="GO:0016887">
    <property type="term" value="F:ATP hydrolysis activity"/>
    <property type="evidence" value="ECO:0007669"/>
    <property type="project" value="InterPro"/>
</dbReference>
<name>F5L8J1_CALTT</name>
<evidence type="ECO:0000256" key="7">
    <source>
        <dbReference type="ARBA" id="ARBA00022989"/>
    </source>
</evidence>
<evidence type="ECO:0000313" key="12">
    <source>
        <dbReference type="EMBL" id="EGL82330.1"/>
    </source>
</evidence>
<feature type="domain" description="ABC transmembrane type-1" evidence="11">
    <location>
        <begin position="14"/>
        <end position="298"/>
    </location>
</feature>
<dbReference type="EMBL" id="AFCE01000151">
    <property type="protein sequence ID" value="EGL82330.1"/>
    <property type="molecule type" value="Genomic_DNA"/>
</dbReference>
<dbReference type="InterPro" id="IPR003593">
    <property type="entry name" value="AAA+_ATPase"/>
</dbReference>
<keyword evidence="5" id="KW-0547">Nucleotide-binding</keyword>
<dbReference type="GO" id="GO:0140359">
    <property type="term" value="F:ABC-type transporter activity"/>
    <property type="evidence" value="ECO:0007669"/>
    <property type="project" value="InterPro"/>
</dbReference>
<feature type="transmembrane region" description="Helical" evidence="9">
    <location>
        <begin position="227"/>
        <end position="247"/>
    </location>
</feature>
<dbReference type="InterPro" id="IPR039421">
    <property type="entry name" value="Type_1_exporter"/>
</dbReference>
<keyword evidence="7 9" id="KW-1133">Transmembrane helix</keyword>
<dbReference type="Gene3D" id="3.40.50.300">
    <property type="entry name" value="P-loop containing nucleotide triphosphate hydrolases"/>
    <property type="match status" value="1"/>
</dbReference>
<evidence type="ECO:0000313" key="13">
    <source>
        <dbReference type="EMBL" id="QZT32894.1"/>
    </source>
</evidence>
<protein>
    <submittedName>
        <fullName evidence="12">ABC transporter, CydDC cysteine exporter (CydDC-E) family, permease/ATP-binding protein CydD</fullName>
    </submittedName>
    <submittedName>
        <fullName evidence="13">Thiol reductant ABC exporter subunit CydD</fullName>
    </submittedName>
</protein>
<evidence type="ECO:0000256" key="6">
    <source>
        <dbReference type="ARBA" id="ARBA00022840"/>
    </source>
</evidence>
<evidence type="ECO:0000256" key="9">
    <source>
        <dbReference type="SAM" id="Phobius"/>
    </source>
</evidence>
<keyword evidence="8 9" id="KW-0472">Membrane</keyword>
<feature type="transmembrane region" description="Helical" evidence="9">
    <location>
        <begin position="156"/>
        <end position="173"/>
    </location>
</feature>
<reference evidence="12 14" key="1">
    <citation type="journal article" date="2011" name="J. Bacteriol.">
        <title>Draft genome sequence of the thermoalkaliphilic Caldalkalibacillus thermarum strain TA2.A1.</title>
        <authorList>
            <person name="Kalamorz F."/>
            <person name="Keis S."/>
            <person name="McMillan D.G."/>
            <person name="Olsson K."/>
            <person name="Stanton J.A."/>
            <person name="Stockwell P."/>
            <person name="Black M.A."/>
            <person name="Klingeman D.M."/>
            <person name="Land M.L."/>
            <person name="Han C.S."/>
            <person name="Martin S.L."/>
            <person name="Becher S.A."/>
            <person name="Peddie C.J."/>
            <person name="Morgan H.W."/>
            <person name="Matthies D."/>
            <person name="Preiss L."/>
            <person name="Meier T."/>
            <person name="Brown S.D."/>
            <person name="Cook G.M."/>
        </authorList>
    </citation>
    <scope>NUCLEOTIDE SEQUENCE [LARGE SCALE GENOMIC DNA]</scope>
    <source>
        <strain evidence="12 14">TA2.A1</strain>
    </source>
</reference>
<evidence type="ECO:0000313" key="15">
    <source>
        <dbReference type="Proteomes" id="UP000825179"/>
    </source>
</evidence>
<dbReference type="InterPro" id="IPR017871">
    <property type="entry name" value="ABC_transporter-like_CS"/>
</dbReference>
<dbReference type="NCBIfam" id="TIGR02857">
    <property type="entry name" value="CydD"/>
    <property type="match status" value="1"/>
</dbReference>
<dbReference type="SUPFAM" id="SSF90123">
    <property type="entry name" value="ABC transporter transmembrane region"/>
    <property type="match status" value="1"/>
</dbReference>
<dbReference type="GO" id="GO:0005524">
    <property type="term" value="F:ATP binding"/>
    <property type="evidence" value="ECO:0007669"/>
    <property type="project" value="UniProtKB-KW"/>
</dbReference>
<evidence type="ECO:0000256" key="2">
    <source>
        <dbReference type="ARBA" id="ARBA00022448"/>
    </source>
</evidence>
<dbReference type="KEGG" id="cthu:HUR95_11135"/>
<dbReference type="SMART" id="SM00382">
    <property type="entry name" value="AAA"/>
    <property type="match status" value="1"/>
</dbReference>
<feature type="domain" description="ABC transporter" evidence="10">
    <location>
        <begin position="331"/>
        <end position="565"/>
    </location>
</feature>
<keyword evidence="2" id="KW-0813">Transport</keyword>
<keyword evidence="3" id="KW-1003">Cell membrane</keyword>
<dbReference type="InterPro" id="IPR027417">
    <property type="entry name" value="P-loop_NTPase"/>
</dbReference>
<organism evidence="12 14">
    <name type="scientific">Caldalkalibacillus thermarum (strain TA2.A1)</name>
    <dbReference type="NCBI Taxonomy" id="986075"/>
    <lineage>
        <taxon>Bacteria</taxon>
        <taxon>Bacillati</taxon>
        <taxon>Bacillota</taxon>
        <taxon>Bacilli</taxon>
        <taxon>Bacillales</taxon>
        <taxon>Bacillaceae</taxon>
        <taxon>Caldalkalibacillus</taxon>
    </lineage>
</organism>
<reference evidence="13" key="3">
    <citation type="submission" date="2021-08" db="EMBL/GenBank/DDBJ databases">
        <authorList>
            <person name="de Jong S."/>
            <person name="van den Broek M."/>
            <person name="Merkel A."/>
            <person name="de la Torre Cortes P."/>
            <person name="Kalamorz F."/>
            <person name="Cook G."/>
            <person name="van Loosdrecht M."/>
            <person name="McMillan D."/>
        </authorList>
    </citation>
    <scope>NUCLEOTIDE SEQUENCE</scope>
    <source>
        <strain evidence="13">TA2.A1</strain>
    </source>
</reference>
<feature type="transmembrane region" description="Helical" evidence="9">
    <location>
        <begin position="133"/>
        <end position="150"/>
    </location>
</feature>
<dbReference type="PROSITE" id="PS00211">
    <property type="entry name" value="ABC_TRANSPORTER_1"/>
    <property type="match status" value="1"/>
</dbReference>
<dbReference type="CDD" id="cd18584">
    <property type="entry name" value="ABC_6TM_AarD_CydD"/>
    <property type="match status" value="1"/>
</dbReference>
<dbReference type="SUPFAM" id="SSF52540">
    <property type="entry name" value="P-loop containing nucleoside triphosphate hydrolases"/>
    <property type="match status" value="1"/>
</dbReference>
<dbReference type="PANTHER" id="PTHR24221">
    <property type="entry name" value="ATP-BINDING CASSETTE SUB-FAMILY B"/>
    <property type="match status" value="1"/>
</dbReference>
<accession>F5L8J1</accession>
<proteinExistence type="predicted"/>
<evidence type="ECO:0000256" key="8">
    <source>
        <dbReference type="ARBA" id="ARBA00023136"/>
    </source>
</evidence>
<dbReference type="GO" id="GO:0042883">
    <property type="term" value="P:cysteine transport"/>
    <property type="evidence" value="ECO:0007669"/>
    <property type="project" value="InterPro"/>
</dbReference>
<dbReference type="PROSITE" id="PS50929">
    <property type="entry name" value="ABC_TM1F"/>
    <property type="match status" value="1"/>
</dbReference>
<reference evidence="13 15" key="2">
    <citation type="journal article" date="2020" name="Extremophiles">
        <title>Genomic analysis of Caldalkalibacillus thermarum TA2.A1 reveals aerobic alkaliphilic metabolism and evolutionary hallmarks linking alkaliphilic bacteria and plant life.</title>
        <authorList>
            <person name="de Jong S.I."/>
            <person name="van den Broek M.A."/>
            <person name="Merkel A.Y."/>
            <person name="de la Torre Cortes P."/>
            <person name="Kalamorz F."/>
            <person name="Cook G.M."/>
            <person name="van Loosdrecht M.C.M."/>
            <person name="McMillan D.G.G."/>
        </authorList>
    </citation>
    <scope>NUCLEOTIDE SEQUENCE [LARGE SCALE GENOMIC DNA]</scope>
    <source>
        <strain evidence="13 15">TA2.A1</strain>
    </source>
</reference>
<evidence type="ECO:0000256" key="5">
    <source>
        <dbReference type="ARBA" id="ARBA00022741"/>
    </source>
</evidence>
<dbReference type="PANTHER" id="PTHR24221:SF590">
    <property type="entry name" value="COMPONENT LINKED WITH THE ASSEMBLY OF CYTOCHROME' TRANSPORT TRANSMEMBRANE ATP-BINDING PROTEIN ABC TRANSPORTER CYDD-RELATED"/>
    <property type="match status" value="1"/>
</dbReference>
<gene>
    <name evidence="13" type="primary">cydD</name>
    <name evidence="12" type="ORF">CathTA2_2146</name>
    <name evidence="13" type="ORF">HUR95_11135</name>
</gene>
<dbReference type="RefSeq" id="WP_007505421.1">
    <property type="nucleotide sequence ID" value="NZ_AFCE01000151.1"/>
</dbReference>
<dbReference type="EMBL" id="CP082237">
    <property type="protein sequence ID" value="QZT32894.1"/>
    <property type="molecule type" value="Genomic_DNA"/>
</dbReference>
<dbReference type="OrthoDB" id="9806127at2"/>
<dbReference type="Gene3D" id="1.20.1560.10">
    <property type="entry name" value="ABC transporter type 1, transmembrane domain"/>
    <property type="match status" value="1"/>
</dbReference>
<dbReference type="InterPro" id="IPR011527">
    <property type="entry name" value="ABC1_TM_dom"/>
</dbReference>
<dbReference type="eggNOG" id="COG4988">
    <property type="taxonomic scope" value="Bacteria"/>
</dbReference>
<dbReference type="Pfam" id="PF00664">
    <property type="entry name" value="ABC_membrane"/>
    <property type="match status" value="1"/>
</dbReference>
<evidence type="ECO:0000256" key="4">
    <source>
        <dbReference type="ARBA" id="ARBA00022692"/>
    </source>
</evidence>
<sequence length="576" mass="62900">MSLIKTFIVRRQVILMGMLSLGLSLVIIGQAYLIVGIISALFLDGAPVQALGSLLLLLFVVITLRAVLAYLNGRVGIQLAEVAKTGLRQHVLRHLLQTPFELAGQGRTGEKVSVLLSVVDKVDPYYRDYLPNLIRATVVPLCLLTAITVANWPSALIIVITAPFIPIFMAIIGQRTKEQSEQQLQALAAFSGRFLDSLQGLPTLKLFGRAKEEKQKIKAHSIRFREATLGVLSVAFTSAFMMELIAMLSMGLIALQLAISLIMFETISFQNAFFVLLLAPEFYQALKELSSAFHTGRESITAAKTLEEKLGEAKEEVRWGDQPLDRLPPELELKGVSVAYQGRPVLKNITATIAAGRMVAIVGPSGAGKTTLLRVIAGLVPVTDGQILINGQSRENVREEAWFDQLSYIAQHPYIFSGSIYDNVALANRKGASKREVFKAIEQAGLAELVALLEQGIQTPIGEGGRGLSGGEKQRLALARAFVKQPSLVLFDEPTKGLDLKTEQILLQSMSQLAKTATVITVAHRLHTVKQADWILVLDQGEVVAQGTHADLEAHSPHYRQLLGLEEVRVEGGRKE</sequence>
<feature type="transmembrane region" description="Helical" evidence="9">
    <location>
        <begin position="21"/>
        <end position="43"/>
    </location>
</feature>
<keyword evidence="6 12" id="KW-0067">ATP-binding</keyword>
<dbReference type="GO" id="GO:0005886">
    <property type="term" value="C:plasma membrane"/>
    <property type="evidence" value="ECO:0007669"/>
    <property type="project" value="UniProtKB-SubCell"/>
</dbReference>
<evidence type="ECO:0000259" key="10">
    <source>
        <dbReference type="PROSITE" id="PS50893"/>
    </source>
</evidence>
<keyword evidence="4 9" id="KW-0812">Transmembrane</keyword>
<feature type="transmembrane region" description="Helical" evidence="9">
    <location>
        <begin position="49"/>
        <end position="71"/>
    </location>
</feature>
<evidence type="ECO:0000256" key="1">
    <source>
        <dbReference type="ARBA" id="ARBA00004651"/>
    </source>
</evidence>
<dbReference type="AlphaFoldDB" id="F5L8J1"/>
<dbReference type="FunFam" id="3.40.50.300:FF:000854">
    <property type="entry name" value="Multidrug ABC transporter ATP-binding protein"/>
    <property type="match status" value="1"/>
</dbReference>
<dbReference type="Proteomes" id="UP000010716">
    <property type="component" value="Unassembled WGS sequence"/>
</dbReference>